<dbReference type="Gene3D" id="2.40.30.170">
    <property type="match status" value="1"/>
</dbReference>
<keyword evidence="2" id="KW-0472">Membrane</keyword>
<dbReference type="InterPro" id="IPR058636">
    <property type="entry name" value="Beta-barrel_YknX"/>
</dbReference>
<dbReference type="EMBL" id="PEWA01000037">
    <property type="protein sequence ID" value="PIU73338.1"/>
    <property type="molecule type" value="Genomic_DNA"/>
</dbReference>
<evidence type="ECO:0000259" key="5">
    <source>
        <dbReference type="Pfam" id="PF25990"/>
    </source>
</evidence>
<feature type="transmembrane region" description="Helical" evidence="2">
    <location>
        <begin position="10"/>
        <end position="28"/>
    </location>
</feature>
<dbReference type="Pfam" id="PF25990">
    <property type="entry name" value="Beta-barrel_YknX"/>
    <property type="match status" value="1"/>
</dbReference>
<dbReference type="AlphaFoldDB" id="A0A2M7ART4"/>
<evidence type="ECO:0000313" key="7">
    <source>
        <dbReference type="Proteomes" id="UP000231407"/>
    </source>
</evidence>
<reference evidence="7" key="1">
    <citation type="submission" date="2017-09" db="EMBL/GenBank/DDBJ databases">
        <title>Depth-based differentiation of microbial function through sediment-hosted aquifers and enrichment of novel symbionts in the deep terrestrial subsurface.</title>
        <authorList>
            <person name="Probst A.J."/>
            <person name="Ladd B."/>
            <person name="Jarett J.K."/>
            <person name="Geller-Mcgrath D.E."/>
            <person name="Sieber C.M.K."/>
            <person name="Emerson J.B."/>
            <person name="Anantharaman K."/>
            <person name="Thomas B.C."/>
            <person name="Malmstrom R."/>
            <person name="Stieglmeier M."/>
            <person name="Klingl A."/>
            <person name="Woyke T."/>
            <person name="Ryan C.M."/>
            <person name="Banfield J.F."/>
        </authorList>
    </citation>
    <scope>NUCLEOTIDE SEQUENCE [LARGE SCALE GENOMIC DNA]</scope>
</reference>
<dbReference type="Gene3D" id="1.20.120.330">
    <property type="entry name" value="Nucleotidyltransferases domain 2"/>
    <property type="match status" value="1"/>
</dbReference>
<accession>A0A2M7ART4</accession>
<evidence type="ECO:0000256" key="2">
    <source>
        <dbReference type="SAM" id="Phobius"/>
    </source>
</evidence>
<keyword evidence="1" id="KW-0813">Transport</keyword>
<protein>
    <submittedName>
        <fullName evidence="6">Uncharacterized protein</fullName>
    </submittedName>
</protein>
<name>A0A2M7ART4_9BACT</name>
<keyword evidence="2" id="KW-0812">Transmembrane</keyword>
<keyword evidence="2" id="KW-1133">Transmembrane helix</keyword>
<dbReference type="Pfam" id="PF25967">
    <property type="entry name" value="RND-MFP_C"/>
    <property type="match status" value="1"/>
</dbReference>
<sequence length="407" mass="43008">MSKIWQKRKILAVILVIIILGFIGFSIINKNKASTPIYTTAIAEKGTLVVSLSASGSVSSNNSRTVTTTASGVVKKVYVKEGQKVNTGTPLLQIDLDLNGLQKYQSAYANYQSAKNSLKTAQDKFYSLESDLVSAKNVYVNQWSMQSPDDPTYIQKHNAYLTAQAAYDNLEKTIKQSTTFLESSRLSYQAAGPIVYAPITGTIGSISLTPGMILNPTSDSANSSNSENKIAIVKTGATPSITVSLTEIDVPKVKVGNQVTITVDALPDKTFTGKVIAIDTTGTVSSGVVNYPVTIQLDSAVDGLLPNMSVTANILTYFKDSVVMVPNAAVQSATDGTTSVRILKNKQIETVTVETGINNDTQTEIVTGIAAGDEVVTAVSTAAGKTTTNSTQSIFGGMGGGTRFVGR</sequence>
<dbReference type="GO" id="GO:1990281">
    <property type="term" value="C:efflux pump complex"/>
    <property type="evidence" value="ECO:0007669"/>
    <property type="project" value="TreeGrafter"/>
</dbReference>
<dbReference type="Gene3D" id="2.40.50.100">
    <property type="match status" value="1"/>
</dbReference>
<dbReference type="InterPro" id="IPR058625">
    <property type="entry name" value="MdtA-like_BSH"/>
</dbReference>
<dbReference type="PANTHER" id="PTHR30469:SF33">
    <property type="entry name" value="SLR1207 PROTEIN"/>
    <property type="match status" value="1"/>
</dbReference>
<feature type="domain" description="YknX-like beta-barrel" evidence="5">
    <location>
        <begin position="241"/>
        <end position="314"/>
    </location>
</feature>
<evidence type="ECO:0000313" key="6">
    <source>
        <dbReference type="EMBL" id="PIU73338.1"/>
    </source>
</evidence>
<feature type="domain" description="Multidrug resistance protein MdtA-like barrel-sandwich hybrid" evidence="3">
    <location>
        <begin position="65"/>
        <end position="213"/>
    </location>
</feature>
<feature type="domain" description="Multidrug resistance protein MdtA-like C-terminal permuted SH3" evidence="4">
    <location>
        <begin position="322"/>
        <end position="377"/>
    </location>
</feature>
<dbReference type="Gene3D" id="2.40.420.20">
    <property type="match status" value="1"/>
</dbReference>
<gene>
    <name evidence="6" type="ORF">COS78_02795</name>
</gene>
<comment type="caution">
    <text evidence="6">The sequence shown here is derived from an EMBL/GenBank/DDBJ whole genome shotgun (WGS) entry which is preliminary data.</text>
</comment>
<evidence type="ECO:0000259" key="3">
    <source>
        <dbReference type="Pfam" id="PF25917"/>
    </source>
</evidence>
<evidence type="ECO:0000256" key="1">
    <source>
        <dbReference type="ARBA" id="ARBA00022448"/>
    </source>
</evidence>
<dbReference type="SUPFAM" id="SSF111369">
    <property type="entry name" value="HlyD-like secretion proteins"/>
    <property type="match status" value="1"/>
</dbReference>
<dbReference type="GO" id="GO:0015562">
    <property type="term" value="F:efflux transmembrane transporter activity"/>
    <property type="evidence" value="ECO:0007669"/>
    <property type="project" value="TreeGrafter"/>
</dbReference>
<organism evidence="6 7">
    <name type="scientific">Candidatus Shapirobacteria bacterium CG06_land_8_20_14_3_00_40_12</name>
    <dbReference type="NCBI Taxonomy" id="1974881"/>
    <lineage>
        <taxon>Bacteria</taxon>
        <taxon>Candidatus Shapironibacteriota</taxon>
    </lineage>
</organism>
<dbReference type="PANTHER" id="PTHR30469">
    <property type="entry name" value="MULTIDRUG RESISTANCE PROTEIN MDTA"/>
    <property type="match status" value="1"/>
</dbReference>
<evidence type="ECO:0000259" key="4">
    <source>
        <dbReference type="Pfam" id="PF25967"/>
    </source>
</evidence>
<dbReference type="Proteomes" id="UP000231407">
    <property type="component" value="Unassembled WGS sequence"/>
</dbReference>
<proteinExistence type="predicted"/>
<dbReference type="Pfam" id="PF25917">
    <property type="entry name" value="BSH_RND"/>
    <property type="match status" value="1"/>
</dbReference>
<dbReference type="InterPro" id="IPR058627">
    <property type="entry name" value="MdtA-like_C"/>
</dbReference>